<dbReference type="PANTHER" id="PTHR33490">
    <property type="entry name" value="BLR5614 PROTEIN-RELATED"/>
    <property type="match status" value="1"/>
</dbReference>
<evidence type="ECO:0000313" key="2">
    <source>
        <dbReference type="EMBL" id="PHV65915.1"/>
    </source>
</evidence>
<dbReference type="InterPro" id="IPR013589">
    <property type="entry name" value="Bac_transglu_N"/>
</dbReference>
<dbReference type="AlphaFoldDB" id="A0A2G3PJD1"/>
<dbReference type="InterPro" id="IPR038765">
    <property type="entry name" value="Papain-like_cys_pep_sf"/>
</dbReference>
<proteinExistence type="predicted"/>
<accession>A0A2G3PJD1</accession>
<dbReference type="RefSeq" id="WP_099384210.1">
    <property type="nucleotide sequence ID" value="NZ_PEBD01000010.1"/>
</dbReference>
<feature type="domain" description="Transglutaminase-like" evidence="1">
    <location>
        <begin position="170"/>
        <end position="237"/>
    </location>
</feature>
<protein>
    <recommendedName>
        <fullName evidence="1">Transglutaminase-like domain-containing protein</fullName>
    </recommendedName>
</protein>
<dbReference type="Gene3D" id="3.10.620.30">
    <property type="match status" value="1"/>
</dbReference>
<evidence type="ECO:0000313" key="3">
    <source>
        <dbReference type="Proteomes" id="UP000225108"/>
    </source>
</evidence>
<sequence length="282" mass="31457">MSWRLRVVHSTGFAYNAPVTSSYNEARLTPRSDTRQNVIINRVETIPATRSYRYTDYWGTAVTAFDLHAPHEELEVSGLSVVETEPDAMPSDDELLDWESLHHESVIDRYDEVLSNTGYVPVSRQLGQVAKRLTKGLTPQEAVLAVCQWVHTEMEYVPGTTGVHTSAVEAWKEKKGVCQDYAHLSLVMLRSLGIPSRYVSGYLHPSRSAVIDRTVEGQSHAWIEAWTGGWWGYDPTNDLAISEQHVSVGVGRDYSDVPPLKGIYTGAGAKDLEVKVEITRLA</sequence>
<dbReference type="SUPFAM" id="SSF54001">
    <property type="entry name" value="Cysteine proteinases"/>
    <property type="match status" value="1"/>
</dbReference>
<reference evidence="2 3" key="1">
    <citation type="submission" date="2017-10" db="EMBL/GenBank/DDBJ databases">
        <title>The draft genome sequence of Williamsia sp. BULT 1.1 isolated from the semi-arid grassland soils from South Africa.</title>
        <authorList>
            <person name="Kabwe M.H."/>
            <person name="Govender N."/>
            <person name="Mutseka Lunga P."/>
            <person name="Vikram S."/>
            <person name="Makhalanyane T.P."/>
        </authorList>
    </citation>
    <scope>NUCLEOTIDE SEQUENCE [LARGE SCALE GENOMIC DNA]</scope>
    <source>
        <strain evidence="2 3">BULT 1.1</strain>
    </source>
</reference>
<dbReference type="InterPro" id="IPR002931">
    <property type="entry name" value="Transglutaminase-like"/>
</dbReference>
<dbReference type="SMART" id="SM00460">
    <property type="entry name" value="TGc"/>
    <property type="match status" value="1"/>
</dbReference>
<dbReference type="Pfam" id="PF01841">
    <property type="entry name" value="Transglut_core"/>
    <property type="match status" value="1"/>
</dbReference>
<evidence type="ECO:0000259" key="1">
    <source>
        <dbReference type="SMART" id="SM00460"/>
    </source>
</evidence>
<organism evidence="2 3">
    <name type="scientific">Williamsia marianensis</name>
    <dbReference type="NCBI Taxonomy" id="85044"/>
    <lineage>
        <taxon>Bacteria</taxon>
        <taxon>Bacillati</taxon>
        <taxon>Actinomycetota</taxon>
        <taxon>Actinomycetes</taxon>
        <taxon>Mycobacteriales</taxon>
        <taxon>Nocardiaceae</taxon>
        <taxon>Williamsia</taxon>
    </lineage>
</organism>
<name>A0A2G3PJD1_WILMA</name>
<dbReference type="Pfam" id="PF08379">
    <property type="entry name" value="Bact_transglu_N"/>
    <property type="match status" value="1"/>
</dbReference>
<comment type="caution">
    <text evidence="2">The sequence shown here is derived from an EMBL/GenBank/DDBJ whole genome shotgun (WGS) entry which is preliminary data.</text>
</comment>
<dbReference type="EMBL" id="PEBD01000010">
    <property type="protein sequence ID" value="PHV65915.1"/>
    <property type="molecule type" value="Genomic_DNA"/>
</dbReference>
<dbReference type="PANTHER" id="PTHR33490:SF6">
    <property type="entry name" value="SLL1049 PROTEIN"/>
    <property type="match status" value="1"/>
</dbReference>
<dbReference type="Proteomes" id="UP000225108">
    <property type="component" value="Unassembled WGS sequence"/>
</dbReference>
<gene>
    <name evidence="2" type="ORF">CSW57_19750</name>
</gene>